<keyword evidence="6 7" id="KW-0472">Membrane</keyword>
<dbReference type="PANTHER" id="PTHR43337">
    <property type="entry name" value="XANTHINE/URACIL PERMEASE C887.17-RELATED"/>
    <property type="match status" value="1"/>
</dbReference>
<feature type="transmembrane region" description="Helical" evidence="7">
    <location>
        <begin position="134"/>
        <end position="154"/>
    </location>
</feature>
<accession>A0ABU1IMI1</accession>
<feature type="transmembrane region" description="Helical" evidence="7">
    <location>
        <begin position="197"/>
        <end position="215"/>
    </location>
</feature>
<reference evidence="8 9" key="1">
    <citation type="submission" date="2023-07" db="EMBL/GenBank/DDBJ databases">
        <title>Genomic Encyclopedia of Type Strains, Phase IV (KMG-IV): sequencing the most valuable type-strain genomes for metagenomic binning, comparative biology and taxonomic classification.</title>
        <authorList>
            <person name="Goeker M."/>
        </authorList>
    </citation>
    <scope>NUCLEOTIDE SEQUENCE [LARGE SCALE GENOMIC DNA]</scope>
    <source>
        <strain evidence="8 9">DSM 45903</strain>
    </source>
</reference>
<keyword evidence="9" id="KW-1185">Reference proteome</keyword>
<evidence type="ECO:0000313" key="9">
    <source>
        <dbReference type="Proteomes" id="UP001185012"/>
    </source>
</evidence>
<dbReference type="Pfam" id="PF00860">
    <property type="entry name" value="Xan_ur_permease"/>
    <property type="match status" value="1"/>
</dbReference>
<dbReference type="PANTHER" id="PTHR43337:SF2">
    <property type="entry name" value="XANTHINE_URACIL PERMEASE"/>
    <property type="match status" value="1"/>
</dbReference>
<dbReference type="RefSeq" id="WP_309865315.1">
    <property type="nucleotide sequence ID" value="NZ_JAVDQG010000004.1"/>
</dbReference>
<feature type="transmembrane region" description="Helical" evidence="7">
    <location>
        <begin position="77"/>
        <end position="97"/>
    </location>
</feature>
<feature type="transmembrane region" description="Helical" evidence="7">
    <location>
        <begin position="21"/>
        <end position="42"/>
    </location>
</feature>
<dbReference type="InterPro" id="IPR006043">
    <property type="entry name" value="NCS2"/>
</dbReference>
<evidence type="ECO:0000256" key="1">
    <source>
        <dbReference type="ARBA" id="ARBA00004141"/>
    </source>
</evidence>
<dbReference type="EMBL" id="JAVDQG010000004">
    <property type="protein sequence ID" value="MDR6225995.1"/>
    <property type="molecule type" value="Genomic_DNA"/>
</dbReference>
<feature type="transmembrane region" description="Helical" evidence="7">
    <location>
        <begin position="365"/>
        <end position="394"/>
    </location>
</feature>
<evidence type="ECO:0000256" key="3">
    <source>
        <dbReference type="ARBA" id="ARBA00022448"/>
    </source>
</evidence>
<evidence type="ECO:0000256" key="4">
    <source>
        <dbReference type="ARBA" id="ARBA00022692"/>
    </source>
</evidence>
<dbReference type="Proteomes" id="UP001185012">
    <property type="component" value="Unassembled WGS sequence"/>
</dbReference>
<organism evidence="8 9">
    <name type="scientific">Desmospora profundinema</name>
    <dbReference type="NCBI Taxonomy" id="1571184"/>
    <lineage>
        <taxon>Bacteria</taxon>
        <taxon>Bacillati</taxon>
        <taxon>Bacillota</taxon>
        <taxon>Bacilli</taxon>
        <taxon>Bacillales</taxon>
        <taxon>Thermoactinomycetaceae</taxon>
        <taxon>Desmospora</taxon>
    </lineage>
</organism>
<evidence type="ECO:0000256" key="5">
    <source>
        <dbReference type="ARBA" id="ARBA00022989"/>
    </source>
</evidence>
<comment type="similarity">
    <text evidence="2">Belongs to the nucleobase:cation symporter-2 (NCS2) (TC 2.A.40) family. Azg-like subfamily.</text>
</comment>
<comment type="subcellular location">
    <subcellularLocation>
        <location evidence="1">Membrane</location>
        <topology evidence="1">Multi-pass membrane protein</topology>
    </subcellularLocation>
</comment>
<proteinExistence type="inferred from homology"/>
<sequence>MKGWLEHRFELKNHGSDWRREWTAGMTSFFTAAYIIVVNPLILQDAGIPIHAGTVATVTVSVLGCLLMAFWANAPIILIPGMGVNAFFSHTLVQSLGLDWKEGLAAVTLSGILFLVAATTPLGRKWAQAVPPSLQNGITAGIGLFLTFIGLQKAEWIRPDADTFIALGDFSRPVAWITLVGLVVTMLLYARRTTGSLLIGIAVTAGLSLAVGVTGEAASAPNVTAWGGVVGQLHIPWLSVAFWAAVGSMTMIVVFENIGLLNGMLPSPEQFPRAYQATAVSTVASGMLGTSPVIASAESASGIAAGGRIGLTSLVTAIGFGLSLMILPVIGAIPPHAAAPVLIVIGALMMQSVQRIPFSDFSEGFPAFLIIACIPLTSSIADGLALGFIAYPLVKGAMGQRRQVSPWVYLIAGLFLVHMVAGSLIH</sequence>
<comment type="caution">
    <text evidence="8">The sequence shown here is derived from an EMBL/GenBank/DDBJ whole genome shotgun (WGS) entry which is preliminary data.</text>
</comment>
<keyword evidence="5 7" id="KW-1133">Transmembrane helix</keyword>
<feature type="transmembrane region" description="Helical" evidence="7">
    <location>
        <begin position="48"/>
        <end position="70"/>
    </location>
</feature>
<gene>
    <name evidence="8" type="ORF">JOE21_002001</name>
</gene>
<evidence type="ECO:0000256" key="7">
    <source>
        <dbReference type="SAM" id="Phobius"/>
    </source>
</evidence>
<feature type="transmembrane region" description="Helical" evidence="7">
    <location>
        <begin position="309"/>
        <end position="330"/>
    </location>
</feature>
<feature type="transmembrane region" description="Helical" evidence="7">
    <location>
        <begin position="235"/>
        <end position="255"/>
    </location>
</feature>
<name>A0ABU1IMI1_9BACL</name>
<evidence type="ECO:0000313" key="8">
    <source>
        <dbReference type="EMBL" id="MDR6225995.1"/>
    </source>
</evidence>
<evidence type="ECO:0000256" key="6">
    <source>
        <dbReference type="ARBA" id="ARBA00023136"/>
    </source>
</evidence>
<feature type="transmembrane region" description="Helical" evidence="7">
    <location>
        <begin position="406"/>
        <end position="425"/>
    </location>
</feature>
<feature type="transmembrane region" description="Helical" evidence="7">
    <location>
        <begin position="174"/>
        <end position="190"/>
    </location>
</feature>
<protein>
    <submittedName>
        <fullName evidence="8">AGZA family xanthine/uracil permease-like MFS transporter</fullName>
    </submittedName>
</protein>
<dbReference type="InterPro" id="IPR045018">
    <property type="entry name" value="Azg-like"/>
</dbReference>
<feature type="transmembrane region" description="Helical" evidence="7">
    <location>
        <begin position="103"/>
        <end position="122"/>
    </location>
</feature>
<keyword evidence="4 7" id="KW-0812">Transmembrane</keyword>
<keyword evidence="3" id="KW-0813">Transport</keyword>
<evidence type="ECO:0000256" key="2">
    <source>
        <dbReference type="ARBA" id="ARBA00005697"/>
    </source>
</evidence>